<evidence type="ECO:0000313" key="18">
    <source>
        <dbReference type="Proteomes" id="UP000694544"/>
    </source>
</evidence>
<evidence type="ECO:0000256" key="9">
    <source>
        <dbReference type="ARBA" id="ARBA00023054"/>
    </source>
</evidence>
<dbReference type="InterPro" id="IPR036028">
    <property type="entry name" value="SH3-like_dom_sf"/>
</dbReference>
<comment type="similarity">
    <text evidence="5">Belongs to the ABI family.</text>
</comment>
<evidence type="ECO:0000256" key="12">
    <source>
        <dbReference type="ARBA" id="ARBA00023273"/>
    </source>
</evidence>
<dbReference type="GO" id="GO:0017124">
    <property type="term" value="F:SH3 domain binding"/>
    <property type="evidence" value="ECO:0007669"/>
    <property type="project" value="TreeGrafter"/>
</dbReference>
<evidence type="ECO:0000256" key="14">
    <source>
        <dbReference type="SAM" id="MobiDB-lite"/>
    </source>
</evidence>
<feature type="compositionally biased region" description="Polar residues" evidence="14">
    <location>
        <begin position="161"/>
        <end position="175"/>
    </location>
</feature>
<keyword evidence="18" id="KW-1185">Reference proteome</keyword>
<dbReference type="SUPFAM" id="SSF50044">
    <property type="entry name" value="SH3-domain"/>
    <property type="match status" value="1"/>
</dbReference>
<evidence type="ECO:0000256" key="2">
    <source>
        <dbReference type="ARBA" id="ARBA00004370"/>
    </source>
</evidence>
<feature type="region of interest" description="Disordered" evidence="14">
    <location>
        <begin position="159"/>
        <end position="291"/>
    </location>
</feature>
<dbReference type="GO" id="GO:0005856">
    <property type="term" value="C:cytoskeleton"/>
    <property type="evidence" value="ECO:0007669"/>
    <property type="project" value="UniProtKB-SubCell"/>
</dbReference>
<dbReference type="GO" id="GO:0016020">
    <property type="term" value="C:membrane"/>
    <property type="evidence" value="ECO:0007669"/>
    <property type="project" value="UniProtKB-SubCell"/>
</dbReference>
<keyword evidence="8" id="KW-0597">Phosphoprotein</keyword>
<dbReference type="Gene3D" id="6.10.140.1620">
    <property type="match status" value="1"/>
</dbReference>
<evidence type="ECO:0000256" key="8">
    <source>
        <dbReference type="ARBA" id="ARBA00022553"/>
    </source>
</evidence>
<dbReference type="FunFam" id="2.30.30.40:FF:000002">
    <property type="entry name" value="abl interactor 1 isoform X1"/>
    <property type="match status" value="1"/>
</dbReference>
<reference evidence="17" key="1">
    <citation type="submission" date="2025-08" db="UniProtKB">
        <authorList>
            <consortium name="Ensembl"/>
        </authorList>
    </citation>
    <scope>IDENTIFICATION</scope>
</reference>
<dbReference type="GO" id="GO:0045296">
    <property type="term" value="F:cadherin binding"/>
    <property type="evidence" value="ECO:0007669"/>
    <property type="project" value="TreeGrafter"/>
</dbReference>
<reference evidence="17" key="2">
    <citation type="submission" date="2025-09" db="UniProtKB">
        <authorList>
            <consortium name="Ensembl"/>
        </authorList>
    </citation>
    <scope>IDENTIFICATION</scope>
</reference>
<name>A0A8C6DZ18_MOSMO</name>
<keyword evidence="12" id="KW-0966">Cell projection</keyword>
<dbReference type="Gene3D" id="2.30.30.40">
    <property type="entry name" value="SH3 Domains"/>
    <property type="match status" value="1"/>
</dbReference>
<feature type="compositionally biased region" description="Low complexity" evidence="14">
    <location>
        <begin position="248"/>
        <end position="258"/>
    </location>
</feature>
<comment type="subcellular location">
    <subcellularLocation>
        <location evidence="3">Cell projection</location>
        <location evidence="3">Filopodium</location>
    </subcellularLocation>
    <subcellularLocation>
        <location evidence="4">Cell projection</location>
        <location evidence="4">Lamellipodium</location>
    </subcellularLocation>
    <subcellularLocation>
        <location evidence="1">Cytoplasm</location>
        <location evidence="1">Cytoskeleton</location>
    </subcellularLocation>
    <subcellularLocation>
        <location evidence="2">Membrane</location>
    </subcellularLocation>
</comment>
<evidence type="ECO:0000256" key="3">
    <source>
        <dbReference type="ARBA" id="ARBA00004486"/>
    </source>
</evidence>
<dbReference type="PANTHER" id="PTHR10460">
    <property type="entry name" value="ABL INTERACTOR FAMILY MEMBER"/>
    <property type="match status" value="1"/>
</dbReference>
<dbReference type="Pfam" id="PF07815">
    <property type="entry name" value="Abi_HHR"/>
    <property type="match status" value="1"/>
</dbReference>
<feature type="compositionally biased region" description="Polar residues" evidence="14">
    <location>
        <begin position="337"/>
        <end position="347"/>
    </location>
</feature>
<keyword evidence="10" id="KW-0472">Membrane</keyword>
<dbReference type="Pfam" id="PF00018">
    <property type="entry name" value="SH3_1"/>
    <property type="match status" value="1"/>
</dbReference>
<gene>
    <name evidence="17" type="primary">ABI1</name>
</gene>
<feature type="compositionally biased region" description="Pro residues" evidence="14">
    <location>
        <begin position="364"/>
        <end position="374"/>
    </location>
</feature>
<evidence type="ECO:0000256" key="1">
    <source>
        <dbReference type="ARBA" id="ARBA00004245"/>
    </source>
</evidence>
<evidence type="ECO:0000259" key="15">
    <source>
        <dbReference type="PROSITE" id="PS50002"/>
    </source>
</evidence>
<dbReference type="InterPro" id="IPR028457">
    <property type="entry name" value="ABI"/>
</dbReference>
<dbReference type="InterPro" id="IPR012849">
    <property type="entry name" value="Abl-interactor_HHR_dom"/>
</dbReference>
<organism evidence="17 18">
    <name type="scientific">Moschus moschiferus</name>
    <name type="common">Siberian musk deer</name>
    <name type="synonym">Moschus sibiricus</name>
    <dbReference type="NCBI Taxonomy" id="68415"/>
    <lineage>
        <taxon>Eukaryota</taxon>
        <taxon>Metazoa</taxon>
        <taxon>Chordata</taxon>
        <taxon>Craniata</taxon>
        <taxon>Vertebrata</taxon>
        <taxon>Euteleostomi</taxon>
        <taxon>Mammalia</taxon>
        <taxon>Eutheria</taxon>
        <taxon>Laurasiatheria</taxon>
        <taxon>Artiodactyla</taxon>
        <taxon>Ruminantia</taxon>
        <taxon>Pecora</taxon>
        <taxon>Moschidae</taxon>
        <taxon>Moschus</taxon>
    </lineage>
</organism>
<evidence type="ECO:0000256" key="13">
    <source>
        <dbReference type="PROSITE-ProRule" id="PRU00192"/>
    </source>
</evidence>
<keyword evidence="11" id="KW-0206">Cytoskeleton</keyword>
<dbReference type="SMART" id="SM00326">
    <property type="entry name" value="SH3"/>
    <property type="match status" value="1"/>
</dbReference>
<dbReference type="GO" id="GO:0035591">
    <property type="term" value="F:signaling adaptor activity"/>
    <property type="evidence" value="ECO:0007669"/>
    <property type="project" value="TreeGrafter"/>
</dbReference>
<protein>
    <submittedName>
        <fullName evidence="17">Abl interactor 1</fullName>
    </submittedName>
</protein>
<evidence type="ECO:0000256" key="7">
    <source>
        <dbReference type="ARBA" id="ARBA00022490"/>
    </source>
</evidence>
<dbReference type="Ensembl" id="ENSMMST00000020491.1">
    <property type="protein sequence ID" value="ENSMMSP00000018555.1"/>
    <property type="gene ID" value="ENSMMSG00000013821.1"/>
</dbReference>
<dbReference type="GO" id="GO:0030027">
    <property type="term" value="C:lamellipodium"/>
    <property type="evidence" value="ECO:0007669"/>
    <property type="project" value="UniProtKB-SubCell"/>
</dbReference>
<dbReference type="InterPro" id="IPR000727">
    <property type="entry name" value="T_SNARE_dom"/>
</dbReference>
<feature type="compositionally biased region" description="Pro residues" evidence="14">
    <location>
        <begin position="381"/>
        <end position="390"/>
    </location>
</feature>
<dbReference type="AlphaFoldDB" id="A0A8C6DZ18"/>
<keyword evidence="9" id="KW-0175">Coiled coil</keyword>
<feature type="domain" description="T-SNARE coiled-coil homology" evidence="16">
    <location>
        <begin position="45"/>
        <end position="107"/>
    </location>
</feature>
<dbReference type="GeneTree" id="ENSGT00940000154811"/>
<evidence type="ECO:0000256" key="5">
    <source>
        <dbReference type="ARBA" id="ARBA00010020"/>
    </source>
</evidence>
<feature type="region of interest" description="Disordered" evidence="14">
    <location>
        <begin position="307"/>
        <end position="392"/>
    </location>
</feature>
<evidence type="ECO:0000256" key="11">
    <source>
        <dbReference type="ARBA" id="ARBA00023212"/>
    </source>
</evidence>
<feature type="compositionally biased region" description="Pro residues" evidence="14">
    <location>
        <begin position="279"/>
        <end position="291"/>
    </location>
</feature>
<feature type="domain" description="SH3" evidence="15">
    <location>
        <begin position="417"/>
        <end position="476"/>
    </location>
</feature>
<evidence type="ECO:0000259" key="16">
    <source>
        <dbReference type="PROSITE" id="PS50192"/>
    </source>
</evidence>
<sequence length="479" mass="52026">MAELQMLLEEEIPSGKRALIESYQNLTRVADYCENNYIQATDKRKALEETKAYTTQSLASVAYQINALANNVLQLLDIQASQLRRMESSINHISQTVDIHKEKVARREIGILTTNKNTSRTHKIIAPANMERPVRYIRKPIDYTVLDDVGHGVKWLKAKHGNNQPARTGTLSRTNPPTQKPPSPPMSGRGTLGRNTPYKTLEPVKPPTVPNDYMTSPARLGSQHSPGRTASLNQRPRTHSGSSGGSGSRENSGSSSIGIPIAVPTPSPPTIGPENISVLPPPGAPPAPPLPSPLPANIVIAAPGSAPGSQYGTMTRQISRHNSTTSSTSSGGYRRTPSVTAQFSAQPHVNGGPLYSQNSIADSPTPPPPPPPDDIPMFDDSPPPPPPPPVDYEDEEAAVVQYNDPYADGDPAWAPKNYIEKVVAIYDYTKDKDDELSFMEGAIIYVIKKNDDGWYEGVCNRVTGLFPGNYVESIMHYTD</sequence>
<proteinExistence type="inferred from homology"/>
<dbReference type="PRINTS" id="PR00499">
    <property type="entry name" value="P67PHOX"/>
</dbReference>
<dbReference type="GO" id="GO:0030175">
    <property type="term" value="C:filopodium"/>
    <property type="evidence" value="ECO:0007669"/>
    <property type="project" value="UniProtKB-SubCell"/>
</dbReference>
<dbReference type="PROSITE" id="PS50002">
    <property type="entry name" value="SH3"/>
    <property type="match status" value="1"/>
</dbReference>
<keyword evidence="7" id="KW-0963">Cytoplasm</keyword>
<evidence type="ECO:0000313" key="17">
    <source>
        <dbReference type="Ensembl" id="ENSMMSP00000018555.1"/>
    </source>
</evidence>
<dbReference type="GO" id="GO:0031209">
    <property type="term" value="C:SCAR complex"/>
    <property type="evidence" value="ECO:0007669"/>
    <property type="project" value="TreeGrafter"/>
</dbReference>
<dbReference type="InterPro" id="IPR001452">
    <property type="entry name" value="SH3_domain"/>
</dbReference>
<dbReference type="GO" id="GO:0001764">
    <property type="term" value="P:neuron migration"/>
    <property type="evidence" value="ECO:0007669"/>
    <property type="project" value="TreeGrafter"/>
</dbReference>
<dbReference type="CDD" id="cd11971">
    <property type="entry name" value="SH3_Abi1"/>
    <property type="match status" value="1"/>
</dbReference>
<evidence type="ECO:0000256" key="10">
    <source>
        <dbReference type="ARBA" id="ARBA00023136"/>
    </source>
</evidence>
<dbReference type="PRINTS" id="PR00452">
    <property type="entry name" value="SH3DOMAIN"/>
</dbReference>
<keyword evidence="6 13" id="KW-0728">SH3 domain</keyword>
<evidence type="ECO:0000256" key="6">
    <source>
        <dbReference type="ARBA" id="ARBA00022443"/>
    </source>
</evidence>
<dbReference type="Proteomes" id="UP000694544">
    <property type="component" value="Unplaced"/>
</dbReference>
<accession>A0A8C6DZ18</accession>
<dbReference type="PANTHER" id="PTHR10460:SF2">
    <property type="entry name" value="ABL INTERACTOR 1"/>
    <property type="match status" value="1"/>
</dbReference>
<feature type="compositionally biased region" description="Polar residues" evidence="14">
    <location>
        <begin position="222"/>
        <end position="235"/>
    </location>
</feature>
<evidence type="ECO:0000256" key="4">
    <source>
        <dbReference type="ARBA" id="ARBA00004510"/>
    </source>
</evidence>
<feature type="compositionally biased region" description="Polar residues" evidence="14">
    <location>
        <begin position="307"/>
        <end position="322"/>
    </location>
</feature>
<dbReference type="PROSITE" id="PS50192">
    <property type="entry name" value="T_SNARE"/>
    <property type="match status" value="1"/>
</dbReference>
<dbReference type="InterPro" id="IPR035725">
    <property type="entry name" value="Abi1_SH3"/>
</dbReference>